<dbReference type="InterPro" id="IPR050185">
    <property type="entry name" value="Ub_carboxyl-term_hydrolase"/>
</dbReference>
<keyword evidence="3" id="KW-1185">Reference proteome</keyword>
<dbReference type="PANTHER" id="PTHR21646">
    <property type="entry name" value="UBIQUITIN CARBOXYL-TERMINAL HYDROLASE"/>
    <property type="match status" value="1"/>
</dbReference>
<organism evidence="2 3">
    <name type="scientific">Euplotes crassus</name>
    <dbReference type="NCBI Taxonomy" id="5936"/>
    <lineage>
        <taxon>Eukaryota</taxon>
        <taxon>Sar</taxon>
        <taxon>Alveolata</taxon>
        <taxon>Ciliophora</taxon>
        <taxon>Intramacronucleata</taxon>
        <taxon>Spirotrichea</taxon>
        <taxon>Hypotrichia</taxon>
        <taxon>Euplotida</taxon>
        <taxon>Euplotidae</taxon>
        <taxon>Moneuplotes</taxon>
    </lineage>
</organism>
<name>A0AAD1UHL2_EUPCR</name>
<evidence type="ECO:0000259" key="1">
    <source>
        <dbReference type="PROSITE" id="PS50235"/>
    </source>
</evidence>
<dbReference type="InterPro" id="IPR038765">
    <property type="entry name" value="Papain-like_cys_pep_sf"/>
</dbReference>
<evidence type="ECO:0000313" key="2">
    <source>
        <dbReference type="EMBL" id="CAI2368792.1"/>
    </source>
</evidence>
<dbReference type="GO" id="GO:0016579">
    <property type="term" value="P:protein deubiquitination"/>
    <property type="evidence" value="ECO:0007669"/>
    <property type="project" value="InterPro"/>
</dbReference>
<dbReference type="Gene3D" id="3.90.70.10">
    <property type="entry name" value="Cysteine proteinases"/>
    <property type="match status" value="1"/>
</dbReference>
<dbReference type="EMBL" id="CAMPGE010009933">
    <property type="protein sequence ID" value="CAI2368792.1"/>
    <property type="molecule type" value="Genomic_DNA"/>
</dbReference>
<gene>
    <name evidence="2" type="ORF">ECRASSUSDP1_LOCUS10088</name>
</gene>
<dbReference type="Pfam" id="PF00443">
    <property type="entry name" value="UCH"/>
    <property type="match status" value="1"/>
</dbReference>
<comment type="caution">
    <text evidence="2">The sequence shown here is derived from an EMBL/GenBank/DDBJ whole genome shotgun (WGS) entry which is preliminary data.</text>
</comment>
<proteinExistence type="predicted"/>
<dbReference type="Proteomes" id="UP001295684">
    <property type="component" value="Unassembled WGS sequence"/>
</dbReference>
<dbReference type="InterPro" id="IPR028889">
    <property type="entry name" value="USP"/>
</dbReference>
<dbReference type="AlphaFoldDB" id="A0AAD1UHL2"/>
<dbReference type="GO" id="GO:0004843">
    <property type="term" value="F:cysteine-type deubiquitinase activity"/>
    <property type="evidence" value="ECO:0007669"/>
    <property type="project" value="InterPro"/>
</dbReference>
<dbReference type="InterPro" id="IPR001394">
    <property type="entry name" value="Peptidase_C19_UCH"/>
</dbReference>
<evidence type="ECO:0000313" key="3">
    <source>
        <dbReference type="Proteomes" id="UP001295684"/>
    </source>
</evidence>
<reference evidence="2" key="1">
    <citation type="submission" date="2023-07" db="EMBL/GenBank/DDBJ databases">
        <authorList>
            <consortium name="AG Swart"/>
            <person name="Singh M."/>
            <person name="Singh A."/>
            <person name="Seah K."/>
            <person name="Emmerich C."/>
        </authorList>
    </citation>
    <scope>NUCLEOTIDE SEQUENCE</scope>
    <source>
        <strain evidence="2">DP1</strain>
    </source>
</reference>
<protein>
    <recommendedName>
        <fullName evidence="1">USP domain-containing protein</fullName>
    </recommendedName>
</protein>
<dbReference type="PANTHER" id="PTHR21646:SF46">
    <property type="entry name" value="UBIQUITIN CARBOXYL-TERMINAL HYDROLASE"/>
    <property type="match status" value="1"/>
</dbReference>
<accession>A0AAD1UHL2</accession>
<dbReference type="SUPFAM" id="SSF54001">
    <property type="entry name" value="Cysteine proteinases"/>
    <property type="match status" value="1"/>
</dbReference>
<dbReference type="PROSITE" id="PS50235">
    <property type="entry name" value="USP_3"/>
    <property type="match status" value="1"/>
</dbReference>
<sequence length="354" mass="41227">MILSQKESENTTEPQEESKTDIIITEIIKNRGILNSHYDCFINSAFQALLCVNEFVDYYCENNTFIDSDESTTINHYLTQDSHSEKCYSSKLKEFITEYFSDSECPIWNKKFRTLFDEKYHPSQQHDASDFLMCLFEILQNEHNPTSTTFISSGHENGQDAWQAYERDHISIVDQLFVGMYETVFTCCECEKEAKVYEEFNSVPIECHLKDQNKGFKTFIESSEKQYSQMNCEVCYGQQNCTIQKKIIKYPKYLILVFQRFDSSTNSKITDPMDFHTNFTLQSPKNNPISYSLFSSILHSGSLTSGHYTSICKRGSNWFEFNDCSFKLISNSEVKTPNAYILFYKQDPSELQIA</sequence>
<feature type="domain" description="USP" evidence="1">
    <location>
        <begin position="31"/>
        <end position="347"/>
    </location>
</feature>